<dbReference type="Pfam" id="PF02595">
    <property type="entry name" value="Gly_kinase"/>
    <property type="match status" value="1"/>
</dbReference>
<dbReference type="SUPFAM" id="SSF110738">
    <property type="entry name" value="Glycerate kinase I"/>
    <property type="match status" value="1"/>
</dbReference>
<dbReference type="NCBIfam" id="TIGR00045">
    <property type="entry name" value="glycerate kinase"/>
    <property type="match status" value="1"/>
</dbReference>
<dbReference type="InterPro" id="IPR036129">
    <property type="entry name" value="Glycerate_kinase_sf"/>
</dbReference>
<dbReference type="Proteomes" id="UP000199651">
    <property type="component" value="Unassembled WGS sequence"/>
</dbReference>
<dbReference type="InterPro" id="IPR004381">
    <property type="entry name" value="Glycerate_kinase"/>
</dbReference>
<dbReference type="STRING" id="504798.SAMN05421871_102878"/>
<accession>A0A1H0JQV6</accession>
<reference evidence="6" key="1">
    <citation type="submission" date="2016-10" db="EMBL/GenBank/DDBJ databases">
        <authorList>
            <person name="Varghese N."/>
            <person name="Submissions S."/>
        </authorList>
    </citation>
    <scope>NUCLEOTIDE SEQUENCE [LARGE SCALE GENOMIC DNA]</scope>
    <source>
        <strain evidence="6">IBRC-M 10655</strain>
    </source>
</reference>
<dbReference type="EMBL" id="FNJB01000003">
    <property type="protein sequence ID" value="SDO45872.1"/>
    <property type="molecule type" value="Genomic_DNA"/>
</dbReference>
<protein>
    <submittedName>
        <fullName evidence="5">Glycerate kinase</fullName>
    </submittedName>
</protein>
<dbReference type="InterPro" id="IPR018193">
    <property type="entry name" value="Glyc_kinase_flavodox-like_fold"/>
</dbReference>
<evidence type="ECO:0000313" key="6">
    <source>
        <dbReference type="Proteomes" id="UP000199651"/>
    </source>
</evidence>
<evidence type="ECO:0000256" key="1">
    <source>
        <dbReference type="ARBA" id="ARBA00006284"/>
    </source>
</evidence>
<evidence type="ECO:0000256" key="2">
    <source>
        <dbReference type="ARBA" id="ARBA00022679"/>
    </source>
</evidence>
<keyword evidence="3 4" id="KW-0418">Kinase</keyword>
<evidence type="ECO:0000256" key="4">
    <source>
        <dbReference type="PIRNR" id="PIRNR006078"/>
    </source>
</evidence>
<keyword evidence="2 4" id="KW-0808">Transferase</keyword>
<keyword evidence="6" id="KW-1185">Reference proteome</keyword>
<sequence length="377" mass="38167">MPLIATLRLMRVVIAPDCFGGTLTAAQAADAIATGWRRGAPDHELILRPLADGGPGFVDVLHTAIGGVLHRTTVTGPLGTPVEAKWLMHAGVAYLESAEAAGLHLVPREQRAEMCERATTRGVGELIAAARDLGAHEIAIGLGGSATTDGGSGALAALGLVALDKDDQPVEPGSLADCVRMEGKADVGRVVLIAAADVENPLLGPHGAAATFGPQKGADPAAVDRLERGLTVWADLLTARTERDKRDTPGAGAAGGLGYALLTLGGESVSGANLVAGATQLSAMIGQSQLVVTGEGSFDWQSLRGKLVTSVSGVAAAHGVPCLALAGQVAVGRKQAAAAGIEAAYSVSDHVGSVRKSMADPAGTLTELAEHVAKQWR</sequence>
<dbReference type="Gene3D" id="3.40.50.10350">
    <property type="entry name" value="Glycerate kinase, domain 1"/>
    <property type="match status" value="1"/>
</dbReference>
<evidence type="ECO:0000313" key="5">
    <source>
        <dbReference type="EMBL" id="SDO45872.1"/>
    </source>
</evidence>
<evidence type="ECO:0000256" key="3">
    <source>
        <dbReference type="ARBA" id="ARBA00022777"/>
    </source>
</evidence>
<name>A0A1H0JQV6_9PSEU</name>
<gene>
    <name evidence="5" type="ORF">SAMN05192558_103171</name>
</gene>
<dbReference type="Gene3D" id="3.90.1510.10">
    <property type="entry name" value="Glycerate kinase, domain 2"/>
    <property type="match status" value="1"/>
</dbReference>
<comment type="similarity">
    <text evidence="1 4">Belongs to the glycerate kinase type-1 family.</text>
</comment>
<dbReference type="PIRSF" id="PIRSF006078">
    <property type="entry name" value="GlxK"/>
    <property type="match status" value="1"/>
</dbReference>
<dbReference type="PANTHER" id="PTHR21599">
    <property type="entry name" value="GLYCERATE KINASE"/>
    <property type="match status" value="1"/>
</dbReference>
<dbReference type="InterPro" id="IPR018197">
    <property type="entry name" value="Glycerate_kinase_RE-like"/>
</dbReference>
<dbReference type="AlphaFoldDB" id="A0A1H0JQV6"/>
<dbReference type="PANTHER" id="PTHR21599:SF0">
    <property type="entry name" value="GLYCERATE KINASE"/>
    <property type="match status" value="1"/>
</dbReference>
<proteinExistence type="inferred from homology"/>
<dbReference type="GO" id="GO:0008887">
    <property type="term" value="F:glycerate kinase activity"/>
    <property type="evidence" value="ECO:0007669"/>
    <property type="project" value="UniProtKB-UniRule"/>
</dbReference>
<dbReference type="GO" id="GO:0031388">
    <property type="term" value="P:organic acid phosphorylation"/>
    <property type="evidence" value="ECO:0007669"/>
    <property type="project" value="UniProtKB-UniRule"/>
</dbReference>
<organism evidence="5 6">
    <name type="scientific">Actinokineospora alba</name>
    <dbReference type="NCBI Taxonomy" id="504798"/>
    <lineage>
        <taxon>Bacteria</taxon>
        <taxon>Bacillati</taxon>
        <taxon>Actinomycetota</taxon>
        <taxon>Actinomycetes</taxon>
        <taxon>Pseudonocardiales</taxon>
        <taxon>Pseudonocardiaceae</taxon>
        <taxon>Actinokineospora</taxon>
    </lineage>
</organism>